<dbReference type="OrthoDB" id="10262235at2759"/>
<feature type="transmembrane region" description="Helical" evidence="16">
    <location>
        <begin position="12"/>
        <end position="33"/>
    </location>
</feature>
<keyword evidence="11 16" id="KW-0472">Membrane</keyword>
<evidence type="ECO:0000256" key="8">
    <source>
        <dbReference type="ARBA" id="ARBA00023002"/>
    </source>
</evidence>
<gene>
    <name evidence="17" type="ORF">BN860_11430g</name>
</gene>
<evidence type="ECO:0000256" key="10">
    <source>
        <dbReference type="ARBA" id="ARBA00023098"/>
    </source>
</evidence>
<name>A0A8J2X642_ZYGB2</name>
<proteinExistence type="inferred from homology"/>
<dbReference type="AlphaFoldDB" id="A0A8J2X642"/>
<evidence type="ECO:0000313" key="17">
    <source>
        <dbReference type="EMBL" id="CDF87655.1"/>
    </source>
</evidence>
<dbReference type="GO" id="GO:0005789">
    <property type="term" value="C:endoplasmic reticulum membrane"/>
    <property type="evidence" value="ECO:0007669"/>
    <property type="project" value="TreeGrafter"/>
</dbReference>
<keyword evidence="7 16" id="KW-1133">Transmembrane helix</keyword>
<feature type="transmembrane region" description="Helical" evidence="16">
    <location>
        <begin position="70"/>
        <end position="88"/>
    </location>
</feature>
<keyword evidence="9 16" id="KW-0756">Sterol biosynthesis</keyword>
<evidence type="ECO:0000256" key="15">
    <source>
        <dbReference type="ARBA" id="ARBA00060638"/>
    </source>
</evidence>
<keyword evidence="18" id="KW-1185">Reference proteome</keyword>
<evidence type="ECO:0000256" key="14">
    <source>
        <dbReference type="ARBA" id="ARBA00052254"/>
    </source>
</evidence>
<reference evidence="18" key="1">
    <citation type="journal article" date="2013" name="Genome Announc.">
        <title>Genome sequence of the food spoilage yeast Zygosaccharomyces bailii CLIB 213(T).</title>
        <authorList>
            <person name="Galeote V."/>
            <person name="Bigey F."/>
            <person name="Devillers H."/>
            <person name="Neuveglise C."/>
            <person name="Dequin S."/>
        </authorList>
    </citation>
    <scope>NUCLEOTIDE SEQUENCE [LARGE SCALE GENOMIC DNA]</scope>
    <source>
        <strain evidence="18">CLIB 213 / ATCC 58445 / CBS 680 / CCRC 21525 / NBRC 1098 / NCYC 1416 / NRRL Y-2227</strain>
    </source>
</reference>
<comment type="subcellular location">
    <subcellularLocation>
        <location evidence="1">Membrane</location>
        <topology evidence="1">Multi-pass membrane protein</topology>
    </subcellularLocation>
</comment>
<dbReference type="PANTHER" id="PTHR21257">
    <property type="entry name" value="DELTA(14)-STEROL REDUCTASE"/>
    <property type="match status" value="1"/>
</dbReference>
<keyword evidence="4 16" id="KW-0812">Transmembrane</keyword>
<protein>
    <recommendedName>
        <fullName evidence="16">Delta(14)-sterol reductase</fullName>
    </recommendedName>
    <alternativeName>
        <fullName evidence="16">C-14 sterol reductase</fullName>
    </alternativeName>
    <alternativeName>
        <fullName evidence="16">Sterol C14-reductase</fullName>
    </alternativeName>
</protein>
<keyword evidence="13 16" id="KW-0753">Steroid metabolism</keyword>
<dbReference type="Pfam" id="PF01222">
    <property type="entry name" value="ERG4_ERG24"/>
    <property type="match status" value="1"/>
</dbReference>
<dbReference type="GO" id="GO:0050613">
    <property type="term" value="F:Delta14-sterol reductase activity"/>
    <property type="evidence" value="ECO:0007669"/>
    <property type="project" value="UniProtKB-EC"/>
</dbReference>
<evidence type="ECO:0000256" key="9">
    <source>
        <dbReference type="ARBA" id="ARBA00023011"/>
    </source>
</evidence>
<evidence type="ECO:0000256" key="5">
    <source>
        <dbReference type="ARBA" id="ARBA00022857"/>
    </source>
</evidence>
<evidence type="ECO:0000256" key="4">
    <source>
        <dbReference type="ARBA" id="ARBA00022692"/>
    </source>
</evidence>
<evidence type="ECO:0000256" key="12">
    <source>
        <dbReference type="ARBA" id="ARBA00023166"/>
    </source>
</evidence>
<dbReference type="PROSITE" id="PS01017">
    <property type="entry name" value="STEROL_REDUCT_1"/>
    <property type="match status" value="1"/>
</dbReference>
<keyword evidence="6 16" id="KW-0752">Steroid biosynthesis</keyword>
<evidence type="ECO:0000256" key="6">
    <source>
        <dbReference type="ARBA" id="ARBA00022955"/>
    </source>
</evidence>
<comment type="pathway">
    <text evidence="15">Steroid biosynthesis; zymosterol biosynthesis; zymosterol from lanosterol: step 2/6.</text>
</comment>
<dbReference type="FunFam" id="1.20.120.1630:FF:000009">
    <property type="entry name" value="C-14 sterol reductase"/>
    <property type="match status" value="1"/>
</dbReference>
<dbReference type="InterPro" id="IPR001171">
    <property type="entry name" value="ERG24_DHCR-like"/>
</dbReference>
<keyword evidence="5" id="KW-0521">NADP</keyword>
<keyword evidence="10 16" id="KW-0443">Lipid metabolism</keyword>
<keyword evidence="12 16" id="KW-1207">Sterol metabolism</keyword>
<accession>A0A8J2X642</accession>
<comment type="caution">
    <text evidence="16">Lacks conserved residue(s) required for the propagation of feature annotation.</text>
</comment>
<feature type="transmembrane region" description="Helical" evidence="16">
    <location>
        <begin position="108"/>
        <end position="127"/>
    </location>
</feature>
<dbReference type="Gene3D" id="1.20.120.1630">
    <property type="match status" value="1"/>
</dbReference>
<dbReference type="PROSITE" id="PS01018">
    <property type="entry name" value="STEROL_REDUCT_2"/>
    <property type="match status" value="1"/>
</dbReference>
<keyword evidence="3 16" id="KW-0444">Lipid biosynthesis</keyword>
<evidence type="ECO:0000256" key="2">
    <source>
        <dbReference type="ARBA" id="ARBA00005402"/>
    </source>
</evidence>
<evidence type="ECO:0000313" key="18">
    <source>
        <dbReference type="Proteomes" id="UP000019375"/>
    </source>
</evidence>
<dbReference type="InterPro" id="IPR018083">
    <property type="entry name" value="Sterol_reductase_CS"/>
</dbReference>
<evidence type="ECO:0000256" key="16">
    <source>
        <dbReference type="RuleBase" id="RU369120"/>
    </source>
</evidence>
<sequence>MTLNPQTQQFEFGGPVGALAISLGLPVFTIFLNQMIRPDYFIRGLFCNFDLAQLWNGIKPFHYYVTRYDLWTYYTAWFASLAVMSILLPGKHMQGLPLRDGTRLPYKINGVAISSALALMLATRWALTRGQMPELQFLYNNQTDLCIITILFAFLLSVACYLASFVPLIRGTNGVGTNEKILSTPGSTGNCFYDWFVGRELNPRLGPLDIKMFCELRPGMLLWLLINLSCLHHHYLRTGKINNALLLVNTLQGLYIMDGVLNEEGVLSMMDIVSDGFGFMLAFGDLTLVPFTYSLQARYLSISPVDLSWAQISSITSIMLIGSYIFKSANSQKALFRAGQLPHLQSIPTARGTALLCDGWWSLSQHINYFGDWLISLSWCLCTGFQTPLTYYYSAYFATLLVHRQLRDSHKCSVKYGASWQEYESKVPYKIVPYLY</sequence>
<feature type="transmembrane region" description="Helical" evidence="16">
    <location>
        <begin position="277"/>
        <end position="295"/>
    </location>
</feature>
<comment type="similarity">
    <text evidence="2 16">Belongs to the ERG4/ERG24 family.</text>
</comment>
<evidence type="ECO:0000256" key="11">
    <source>
        <dbReference type="ARBA" id="ARBA00023136"/>
    </source>
</evidence>
<keyword evidence="8 16" id="KW-0560">Oxidoreductase</keyword>
<evidence type="ECO:0000256" key="7">
    <source>
        <dbReference type="ARBA" id="ARBA00022989"/>
    </source>
</evidence>
<comment type="catalytic activity">
    <reaction evidence="14">
        <text>4,4-dimethyl-5alpha-cholesta-8,24-dien-3beta-ol + NADP(+) = 4,4-dimethyl-5alpha-cholesta-8,14,24-trien-3beta-ol + NADPH + H(+)</text>
        <dbReference type="Rhea" id="RHEA:18561"/>
        <dbReference type="ChEBI" id="CHEBI:15378"/>
        <dbReference type="ChEBI" id="CHEBI:17813"/>
        <dbReference type="ChEBI" id="CHEBI:18364"/>
        <dbReference type="ChEBI" id="CHEBI:57783"/>
        <dbReference type="ChEBI" id="CHEBI:58349"/>
        <dbReference type="EC" id="1.3.1.70"/>
    </reaction>
    <physiologicalReaction direction="right-to-left" evidence="14">
        <dbReference type="Rhea" id="RHEA:18563"/>
    </physiologicalReaction>
</comment>
<organism evidence="17 18">
    <name type="scientific">Zygosaccharomyces bailii (strain CLIB 213 / ATCC 58445 / CBS 680 / BCRC 21525 / NBRC 1098 / NCYC 1416 / NRRL Y-2227)</name>
    <dbReference type="NCBI Taxonomy" id="1333698"/>
    <lineage>
        <taxon>Eukaryota</taxon>
        <taxon>Fungi</taxon>
        <taxon>Dikarya</taxon>
        <taxon>Ascomycota</taxon>
        <taxon>Saccharomycotina</taxon>
        <taxon>Saccharomycetes</taxon>
        <taxon>Saccharomycetales</taxon>
        <taxon>Saccharomycetaceae</taxon>
        <taxon>Zygosaccharomyces</taxon>
    </lineage>
</organism>
<dbReference type="EMBL" id="HG316454">
    <property type="protein sequence ID" value="CDF87655.1"/>
    <property type="molecule type" value="Genomic_DNA"/>
</dbReference>
<evidence type="ECO:0000256" key="3">
    <source>
        <dbReference type="ARBA" id="ARBA00022516"/>
    </source>
</evidence>
<dbReference type="PANTHER" id="PTHR21257:SF52">
    <property type="entry name" value="DELTA(14)-STEROL REDUCTASE TM7SF2"/>
    <property type="match status" value="1"/>
</dbReference>
<dbReference type="Proteomes" id="UP000019375">
    <property type="component" value="Unassembled WGS sequence"/>
</dbReference>
<feature type="transmembrane region" description="Helical" evidence="16">
    <location>
        <begin position="147"/>
        <end position="169"/>
    </location>
</feature>
<evidence type="ECO:0000256" key="13">
    <source>
        <dbReference type="ARBA" id="ARBA00023221"/>
    </source>
</evidence>
<evidence type="ECO:0000256" key="1">
    <source>
        <dbReference type="ARBA" id="ARBA00004141"/>
    </source>
</evidence>
<feature type="transmembrane region" description="Helical" evidence="16">
    <location>
        <begin position="307"/>
        <end position="326"/>
    </location>
</feature>
<dbReference type="GO" id="GO:0006696">
    <property type="term" value="P:ergosterol biosynthetic process"/>
    <property type="evidence" value="ECO:0007669"/>
    <property type="project" value="TreeGrafter"/>
</dbReference>